<dbReference type="InterPro" id="IPR018200">
    <property type="entry name" value="USP_CS"/>
</dbReference>
<comment type="caution">
    <text evidence="10">The sequence shown here is derived from an EMBL/GenBank/DDBJ whole genome shotgun (WGS) entry which is preliminary data.</text>
</comment>
<comment type="similarity">
    <text evidence="2 7">Belongs to the peptidase C19 family.</text>
</comment>
<evidence type="ECO:0000259" key="9">
    <source>
        <dbReference type="PROSITE" id="PS50235"/>
    </source>
</evidence>
<feature type="region of interest" description="Disordered" evidence="8">
    <location>
        <begin position="635"/>
        <end position="681"/>
    </location>
</feature>
<evidence type="ECO:0000313" key="10">
    <source>
        <dbReference type="EMBL" id="KAF9152572.1"/>
    </source>
</evidence>
<dbReference type="GO" id="GO:0004843">
    <property type="term" value="F:cysteine-type deubiquitinase activity"/>
    <property type="evidence" value="ECO:0007669"/>
    <property type="project" value="UniProtKB-UniRule"/>
</dbReference>
<dbReference type="GO" id="GO:0006508">
    <property type="term" value="P:proteolysis"/>
    <property type="evidence" value="ECO:0007669"/>
    <property type="project" value="UniProtKB-KW"/>
</dbReference>
<dbReference type="AlphaFoldDB" id="A0A9P5S3U4"/>
<keyword evidence="5 7" id="KW-0378">Hydrolase</keyword>
<protein>
    <recommendedName>
        <fullName evidence="7">Ubiquitin carboxyl-terminal hydrolase</fullName>
        <ecNumber evidence="7">3.4.19.12</ecNumber>
    </recommendedName>
</protein>
<dbReference type="PROSITE" id="PS00973">
    <property type="entry name" value="USP_2"/>
    <property type="match status" value="1"/>
</dbReference>
<dbReference type="GO" id="GO:0016579">
    <property type="term" value="P:protein deubiquitination"/>
    <property type="evidence" value="ECO:0007669"/>
    <property type="project" value="InterPro"/>
</dbReference>
<dbReference type="Proteomes" id="UP000748756">
    <property type="component" value="Unassembled WGS sequence"/>
</dbReference>
<dbReference type="EC" id="3.4.19.12" evidence="7"/>
<evidence type="ECO:0000256" key="5">
    <source>
        <dbReference type="ARBA" id="ARBA00022801"/>
    </source>
</evidence>
<gene>
    <name evidence="10" type="ORF">BG015_005059</name>
</gene>
<dbReference type="GO" id="GO:0005829">
    <property type="term" value="C:cytosol"/>
    <property type="evidence" value="ECO:0007669"/>
    <property type="project" value="TreeGrafter"/>
</dbReference>
<dbReference type="GO" id="GO:0005634">
    <property type="term" value="C:nucleus"/>
    <property type="evidence" value="ECO:0007669"/>
    <property type="project" value="TreeGrafter"/>
</dbReference>
<organism evidence="10 11">
    <name type="scientific">Linnemannia schmuckeri</name>
    <dbReference type="NCBI Taxonomy" id="64567"/>
    <lineage>
        <taxon>Eukaryota</taxon>
        <taxon>Fungi</taxon>
        <taxon>Fungi incertae sedis</taxon>
        <taxon>Mucoromycota</taxon>
        <taxon>Mortierellomycotina</taxon>
        <taxon>Mortierellomycetes</taxon>
        <taxon>Mortierellales</taxon>
        <taxon>Mortierellaceae</taxon>
        <taxon>Linnemannia</taxon>
    </lineage>
</organism>
<dbReference type="InterPro" id="IPR001394">
    <property type="entry name" value="Peptidase_C19_UCH"/>
</dbReference>
<dbReference type="PROSITE" id="PS00972">
    <property type="entry name" value="USP_1"/>
    <property type="match status" value="1"/>
</dbReference>
<evidence type="ECO:0000256" key="4">
    <source>
        <dbReference type="ARBA" id="ARBA00022786"/>
    </source>
</evidence>
<keyword evidence="4 7" id="KW-0833">Ubl conjugation pathway</keyword>
<proteinExistence type="inferred from homology"/>
<dbReference type="PANTHER" id="PTHR24006">
    <property type="entry name" value="UBIQUITIN CARBOXYL-TERMINAL HYDROLASE"/>
    <property type="match status" value="1"/>
</dbReference>
<keyword evidence="6 7" id="KW-0788">Thiol protease</keyword>
<evidence type="ECO:0000256" key="6">
    <source>
        <dbReference type="ARBA" id="ARBA00022807"/>
    </source>
</evidence>
<dbReference type="FunFam" id="3.90.70.10:FF:000119">
    <property type="entry name" value="Ubiquitin specific peptidase 36"/>
    <property type="match status" value="1"/>
</dbReference>
<comment type="catalytic activity">
    <reaction evidence="1 7">
        <text>Thiol-dependent hydrolysis of ester, thioester, amide, peptide and isopeptide bonds formed by the C-terminal Gly of ubiquitin (a 76-residue protein attached to proteins as an intracellular targeting signal).</text>
        <dbReference type="EC" id="3.4.19.12"/>
    </reaction>
</comment>
<sequence>MVSVTVDSQLLKKSNSAFHARRIQFKESTRLDLKQERLKKKYRPVNAPLATDGPVKFAPSAALVPYSGNNSSSTSKATEDRNGFRLPATILFSKEKVQLAWPQPRPIGPGLNNLGNTCFLNSVLQCLTYTAPLANYLLSGHHSNSCKTTNFCMMCLLETHVGRCFTRKMNEAISPKAIVGRLRNIAKQFRIGRQEDSHEFARYLVDALQRSCLIGYDSKLDDRIKETTVVHQIFGGYFQSQVKCMRCGHESNTFETYLDVSLDIKSADSVQKAFRDYTTPEILSKGNQYKCEKCKILVDAKKQMTIYDAPNVLSIHLKRFTFTGQKINRHVRFEPTLSLNQFMSKNKNHGDLSYSLYAVLVHAGGSCHSGHYYCYVKSSNGLWYSMNDSHVGVVSLNTVLSQNAYMLFYTLDKKGSMKSPSVYGGNEAKVNGMANGVKVNSMVNGAKVVPTQVKRPRLDDDEVGAKVDRSAMIHKRPKVDTNGVKINGTANGIKVIPNLIKRSLLDGGDEVDVKKRFKMDESAAPVNMQELSKEERIRLKKERKRAKKLAKMNGSNSTASLNDYELATSPASSSTTLVPTKAIFGVPVPNGGSVASKNKSPLADLDLISVPKSVVVKPTSITIPTARHNDWKVTEGAMKSPSADDRQLMLVEHKPKKEYKDREDEQDAKSTKEDAEQDGWTVKPRPATQAIVVTHNEASTSKREKLQALIARESEFKSAEVKEAILGEQKHMLGSKVSTWEEPSYALTKAREDVLRTLKPKHHRPDAYDVEYDRGKVKKVKAKNFMDGPAVGAKVGNKFQKEQDVRNLVKPKFHKNKKNGGKKIPNEL</sequence>
<reference evidence="10" key="1">
    <citation type="journal article" date="2020" name="Fungal Divers.">
        <title>Resolving the Mortierellaceae phylogeny through synthesis of multi-gene phylogenetics and phylogenomics.</title>
        <authorList>
            <person name="Vandepol N."/>
            <person name="Liber J."/>
            <person name="Desiro A."/>
            <person name="Na H."/>
            <person name="Kennedy M."/>
            <person name="Barry K."/>
            <person name="Grigoriev I.V."/>
            <person name="Miller A.N."/>
            <person name="O'Donnell K."/>
            <person name="Stajich J.E."/>
            <person name="Bonito G."/>
        </authorList>
    </citation>
    <scope>NUCLEOTIDE SEQUENCE</scope>
    <source>
        <strain evidence="10">NRRL 6426</strain>
    </source>
</reference>
<dbReference type="PROSITE" id="PS50235">
    <property type="entry name" value="USP_3"/>
    <property type="match status" value="1"/>
</dbReference>
<dbReference type="OrthoDB" id="420187at2759"/>
<feature type="compositionally biased region" description="Basic and acidic residues" evidence="8">
    <location>
        <begin position="642"/>
        <end position="674"/>
    </location>
</feature>
<dbReference type="InterPro" id="IPR028889">
    <property type="entry name" value="USP"/>
</dbReference>
<evidence type="ECO:0000256" key="2">
    <source>
        <dbReference type="ARBA" id="ARBA00009085"/>
    </source>
</evidence>
<keyword evidence="11" id="KW-1185">Reference proteome</keyword>
<name>A0A9P5S3U4_9FUNG</name>
<keyword evidence="3 7" id="KW-0645">Protease</keyword>
<evidence type="ECO:0000256" key="1">
    <source>
        <dbReference type="ARBA" id="ARBA00000707"/>
    </source>
</evidence>
<dbReference type="InterPro" id="IPR038765">
    <property type="entry name" value="Papain-like_cys_pep_sf"/>
</dbReference>
<dbReference type="SUPFAM" id="SSF54001">
    <property type="entry name" value="Cysteine proteinases"/>
    <property type="match status" value="1"/>
</dbReference>
<evidence type="ECO:0000256" key="3">
    <source>
        <dbReference type="ARBA" id="ARBA00022670"/>
    </source>
</evidence>
<dbReference type="CDD" id="cd02661">
    <property type="entry name" value="Peptidase_C19E"/>
    <property type="match status" value="1"/>
</dbReference>
<evidence type="ECO:0000256" key="8">
    <source>
        <dbReference type="SAM" id="MobiDB-lite"/>
    </source>
</evidence>
<evidence type="ECO:0000313" key="11">
    <source>
        <dbReference type="Proteomes" id="UP000748756"/>
    </source>
</evidence>
<evidence type="ECO:0000256" key="7">
    <source>
        <dbReference type="RuleBase" id="RU366025"/>
    </source>
</evidence>
<dbReference type="InterPro" id="IPR050164">
    <property type="entry name" value="Peptidase_C19"/>
</dbReference>
<feature type="domain" description="USP" evidence="9">
    <location>
        <begin position="109"/>
        <end position="412"/>
    </location>
</feature>
<accession>A0A9P5S3U4</accession>
<dbReference type="Gene3D" id="3.90.70.10">
    <property type="entry name" value="Cysteine proteinases"/>
    <property type="match status" value="1"/>
</dbReference>
<dbReference type="Pfam" id="PF00443">
    <property type="entry name" value="UCH"/>
    <property type="match status" value="1"/>
</dbReference>
<dbReference type="PANTHER" id="PTHR24006:SF758">
    <property type="entry name" value="UBIQUITIN CARBOXYL-TERMINAL HYDROLASE 36"/>
    <property type="match status" value="1"/>
</dbReference>
<dbReference type="EMBL" id="JAAAUQ010000235">
    <property type="protein sequence ID" value="KAF9152572.1"/>
    <property type="molecule type" value="Genomic_DNA"/>
</dbReference>